<sequence>MSYLKPFFHFILLLTVVGLAFGMGAFFFIARDLPSADAIIARQISETTKIYDRTGQTILYNVHGEEKRTIIPWENIPPTIKQATLAAEDSSFYDHGGLDFKGILRSFFKNVSSFEISQGGSTITQQLIKKALLGDQRQSFYSISSRKIKEAVLAMEIERKFSKDQIFWMYLNQIPYGSNAYGIESASQTFFGKPAKDLTLSQAALLASLSKAPSYYSPYGNHLPEILARKDNTLLRMKNLGYITPEEHETAIKEKLEFKPPRENISAPHFVLMVKDYLSKKYGEEMVQNGGLKIITTLDYSLQTIAEEAIAKQAGKNEKLYKANNAALTAVNPRTGQILAMVGSRDYFDIDKEGNFNVALAKRQPGSAFKPFAYATAIEKGFPDSTILFDYPTEFNPYCSPNSLGKKDQYGLDCYHPGNYDGGFRGPVTMRQALAQSLNIPSVQILYLAGIDQTIDLAERTGISTLQENRSNFGLSLVLGGAEVKLLDIVSAYGVFANDGLRQIPAFILRVEDGAGNILEEYKPKEERVLAQQTARMITSLLSDNRARSPVFGPNSSLYFRDRPIAAKTGTTQENRDAWVVGYTPSLSVGVWVGNNDNQSMTRQGAGISASGPIWHDFMAKALQDQPVEEFLPADPVEVDKIMLNGSYLVEKTIPKTTEGSEIINIENPNSTPDPATPAPKEAHSVLYYVNKEDPLGPFPSNPEDDLQFKNWEWAVRNHWN</sequence>
<evidence type="ECO:0000256" key="1">
    <source>
        <dbReference type="ARBA" id="ARBA00004236"/>
    </source>
</evidence>
<keyword evidence="10" id="KW-0133">Cell shape</keyword>
<keyword evidence="13" id="KW-0511">Multifunctional enzyme</keyword>
<dbReference type="SUPFAM" id="SSF53955">
    <property type="entry name" value="Lysozyme-like"/>
    <property type="match status" value="1"/>
</dbReference>
<evidence type="ECO:0000256" key="16">
    <source>
        <dbReference type="ARBA" id="ARBA00049902"/>
    </source>
</evidence>
<comment type="catalytic activity">
    <reaction evidence="15">
        <text>Preferential cleavage: (Ac)2-L-Lys-D-Ala-|-D-Ala. Also transpeptidation of peptidyl-alanyl moieties that are N-acyl substituents of D-alanine.</text>
        <dbReference type="EC" id="3.4.16.4"/>
    </reaction>
</comment>
<feature type="transmembrane region" description="Helical" evidence="17">
    <location>
        <begin position="7"/>
        <end position="30"/>
    </location>
</feature>
<evidence type="ECO:0000256" key="15">
    <source>
        <dbReference type="ARBA" id="ARBA00034000"/>
    </source>
</evidence>
<keyword evidence="6" id="KW-0645">Protease</keyword>
<dbReference type="InterPro" id="IPR050396">
    <property type="entry name" value="Glycosyltr_51/Transpeptidase"/>
</dbReference>
<evidence type="ECO:0000256" key="5">
    <source>
        <dbReference type="ARBA" id="ARBA00022645"/>
    </source>
</evidence>
<dbReference type="Proteomes" id="UP000177676">
    <property type="component" value="Unassembled WGS sequence"/>
</dbReference>
<keyword evidence="7" id="KW-0328">Glycosyltransferase</keyword>
<keyword evidence="17" id="KW-1133">Transmembrane helix</keyword>
<evidence type="ECO:0000256" key="14">
    <source>
        <dbReference type="ARBA" id="ARBA00023316"/>
    </source>
</evidence>
<dbReference type="InterPro" id="IPR023346">
    <property type="entry name" value="Lysozyme-like_dom_sf"/>
</dbReference>
<comment type="similarity">
    <text evidence="2">In the C-terminal section; belongs to the transpeptidase family.</text>
</comment>
<keyword evidence="17" id="KW-0812">Transmembrane</keyword>
<dbReference type="PANTHER" id="PTHR32282:SF11">
    <property type="entry name" value="PENICILLIN-BINDING PROTEIN 1B"/>
    <property type="match status" value="1"/>
</dbReference>
<reference evidence="20 21" key="1">
    <citation type="journal article" date="2016" name="Nat. Commun.">
        <title>Thousands of microbial genomes shed light on interconnected biogeochemical processes in an aquifer system.</title>
        <authorList>
            <person name="Anantharaman K."/>
            <person name="Brown C.T."/>
            <person name="Hug L.A."/>
            <person name="Sharon I."/>
            <person name="Castelle C.J."/>
            <person name="Probst A.J."/>
            <person name="Thomas B.C."/>
            <person name="Singh A."/>
            <person name="Wilkins M.J."/>
            <person name="Karaoz U."/>
            <person name="Brodie E.L."/>
            <person name="Williams K.H."/>
            <person name="Hubbard S.S."/>
            <person name="Banfield J.F."/>
        </authorList>
    </citation>
    <scope>NUCLEOTIDE SEQUENCE [LARGE SCALE GENOMIC DNA]</scope>
</reference>
<evidence type="ECO:0000256" key="4">
    <source>
        <dbReference type="ARBA" id="ARBA00022475"/>
    </source>
</evidence>
<proteinExistence type="inferred from homology"/>
<dbReference type="AlphaFoldDB" id="A0A1F8GYZ9"/>
<dbReference type="InterPro" id="IPR001460">
    <property type="entry name" value="PCN-bd_Tpept"/>
</dbReference>
<dbReference type="Gene3D" id="1.10.3810.10">
    <property type="entry name" value="Biosynthetic peptidoglycan transglycosylase-like"/>
    <property type="match status" value="1"/>
</dbReference>
<keyword evidence="4" id="KW-1003">Cell membrane</keyword>
<dbReference type="Pfam" id="PF00912">
    <property type="entry name" value="Transgly"/>
    <property type="match status" value="1"/>
</dbReference>
<dbReference type="GO" id="GO:0008360">
    <property type="term" value="P:regulation of cell shape"/>
    <property type="evidence" value="ECO:0007669"/>
    <property type="project" value="UniProtKB-KW"/>
</dbReference>
<evidence type="ECO:0000259" key="18">
    <source>
        <dbReference type="Pfam" id="PF00905"/>
    </source>
</evidence>
<comment type="similarity">
    <text evidence="3">In the N-terminal section; belongs to the glycosyltransferase 51 family.</text>
</comment>
<evidence type="ECO:0000256" key="10">
    <source>
        <dbReference type="ARBA" id="ARBA00022960"/>
    </source>
</evidence>
<accession>A0A1F8GYZ9</accession>
<keyword evidence="11" id="KW-0573">Peptidoglycan synthesis</keyword>
<name>A0A1F8GYZ9_9BACT</name>
<keyword evidence="14" id="KW-0961">Cell wall biogenesis/degradation</keyword>
<evidence type="ECO:0000256" key="17">
    <source>
        <dbReference type="SAM" id="Phobius"/>
    </source>
</evidence>
<evidence type="ECO:0000256" key="8">
    <source>
        <dbReference type="ARBA" id="ARBA00022679"/>
    </source>
</evidence>
<evidence type="ECO:0000256" key="9">
    <source>
        <dbReference type="ARBA" id="ARBA00022801"/>
    </source>
</evidence>
<comment type="subcellular location">
    <subcellularLocation>
        <location evidence="1">Cell membrane</location>
    </subcellularLocation>
</comment>
<evidence type="ECO:0000256" key="2">
    <source>
        <dbReference type="ARBA" id="ARBA00007090"/>
    </source>
</evidence>
<keyword evidence="5" id="KW-0121">Carboxypeptidase</keyword>
<dbReference type="SUPFAM" id="SSF56601">
    <property type="entry name" value="beta-lactamase/transpeptidase-like"/>
    <property type="match status" value="1"/>
</dbReference>
<dbReference type="InterPro" id="IPR036950">
    <property type="entry name" value="PBP_transglycosylase"/>
</dbReference>
<dbReference type="GO" id="GO:0008955">
    <property type="term" value="F:peptidoglycan glycosyltransferase activity"/>
    <property type="evidence" value="ECO:0007669"/>
    <property type="project" value="UniProtKB-EC"/>
</dbReference>
<dbReference type="InterPro" id="IPR001264">
    <property type="entry name" value="Glyco_trans_51"/>
</dbReference>
<evidence type="ECO:0000313" key="20">
    <source>
        <dbReference type="EMBL" id="OGN30643.1"/>
    </source>
</evidence>
<evidence type="ECO:0000256" key="7">
    <source>
        <dbReference type="ARBA" id="ARBA00022676"/>
    </source>
</evidence>
<evidence type="ECO:0000256" key="11">
    <source>
        <dbReference type="ARBA" id="ARBA00022984"/>
    </source>
</evidence>
<keyword evidence="12 17" id="KW-0472">Membrane</keyword>
<dbReference type="PANTHER" id="PTHR32282">
    <property type="entry name" value="BINDING PROTEIN TRANSPEPTIDASE, PUTATIVE-RELATED"/>
    <property type="match status" value="1"/>
</dbReference>
<dbReference type="NCBIfam" id="TIGR02074">
    <property type="entry name" value="PBP_1a_fam"/>
    <property type="match status" value="1"/>
</dbReference>
<dbReference type="EMBL" id="MGKS01000048">
    <property type="protein sequence ID" value="OGN30643.1"/>
    <property type="molecule type" value="Genomic_DNA"/>
</dbReference>
<feature type="domain" description="Glycosyl transferase family 51" evidence="19">
    <location>
        <begin position="59"/>
        <end position="237"/>
    </location>
</feature>
<organism evidence="20 21">
    <name type="scientific">Candidatus Yanofskybacteria bacterium RIFCSPLOWO2_02_FULL_43_10b</name>
    <dbReference type="NCBI Taxonomy" id="1802704"/>
    <lineage>
        <taxon>Bacteria</taxon>
        <taxon>Candidatus Yanofskyibacteriota</taxon>
    </lineage>
</organism>
<dbReference type="GO" id="GO:0009002">
    <property type="term" value="F:serine-type D-Ala-D-Ala carboxypeptidase activity"/>
    <property type="evidence" value="ECO:0007669"/>
    <property type="project" value="UniProtKB-EC"/>
</dbReference>
<dbReference type="GO" id="GO:0008658">
    <property type="term" value="F:penicillin binding"/>
    <property type="evidence" value="ECO:0007669"/>
    <property type="project" value="InterPro"/>
</dbReference>
<evidence type="ECO:0000256" key="13">
    <source>
        <dbReference type="ARBA" id="ARBA00023268"/>
    </source>
</evidence>
<feature type="domain" description="Penicillin-binding protein transpeptidase" evidence="18">
    <location>
        <begin position="328"/>
        <end position="619"/>
    </location>
</feature>
<dbReference type="Pfam" id="PF00905">
    <property type="entry name" value="Transpeptidase"/>
    <property type="match status" value="1"/>
</dbReference>
<evidence type="ECO:0000256" key="6">
    <source>
        <dbReference type="ARBA" id="ARBA00022670"/>
    </source>
</evidence>
<dbReference type="GO" id="GO:0030288">
    <property type="term" value="C:outer membrane-bounded periplasmic space"/>
    <property type="evidence" value="ECO:0007669"/>
    <property type="project" value="TreeGrafter"/>
</dbReference>
<gene>
    <name evidence="20" type="ORF">A3I92_01785</name>
</gene>
<evidence type="ECO:0000256" key="12">
    <source>
        <dbReference type="ARBA" id="ARBA00023136"/>
    </source>
</evidence>
<dbReference type="FunFam" id="1.10.3810.10:FF:000001">
    <property type="entry name" value="Penicillin-binding protein 1A"/>
    <property type="match status" value="1"/>
</dbReference>
<comment type="catalytic activity">
    <reaction evidence="16">
        <text>[GlcNAc-(1-&gt;4)-Mur2Ac(oyl-L-Ala-gamma-D-Glu-L-Lys-D-Ala-D-Ala)](n)-di-trans,octa-cis-undecaprenyl diphosphate + beta-D-GlcNAc-(1-&gt;4)-Mur2Ac(oyl-L-Ala-gamma-D-Glu-L-Lys-D-Ala-D-Ala)-di-trans,octa-cis-undecaprenyl diphosphate = [GlcNAc-(1-&gt;4)-Mur2Ac(oyl-L-Ala-gamma-D-Glu-L-Lys-D-Ala-D-Ala)](n+1)-di-trans,octa-cis-undecaprenyl diphosphate + di-trans,octa-cis-undecaprenyl diphosphate + H(+)</text>
        <dbReference type="Rhea" id="RHEA:23708"/>
        <dbReference type="Rhea" id="RHEA-COMP:9602"/>
        <dbReference type="Rhea" id="RHEA-COMP:9603"/>
        <dbReference type="ChEBI" id="CHEBI:15378"/>
        <dbReference type="ChEBI" id="CHEBI:58405"/>
        <dbReference type="ChEBI" id="CHEBI:60033"/>
        <dbReference type="ChEBI" id="CHEBI:78435"/>
        <dbReference type="EC" id="2.4.99.28"/>
    </reaction>
</comment>
<dbReference type="GO" id="GO:0009252">
    <property type="term" value="P:peptidoglycan biosynthetic process"/>
    <property type="evidence" value="ECO:0007669"/>
    <property type="project" value="UniProtKB-KW"/>
</dbReference>
<protein>
    <submittedName>
        <fullName evidence="20">Uncharacterized protein</fullName>
    </submittedName>
</protein>
<dbReference type="GO" id="GO:0006508">
    <property type="term" value="P:proteolysis"/>
    <property type="evidence" value="ECO:0007669"/>
    <property type="project" value="UniProtKB-KW"/>
</dbReference>
<evidence type="ECO:0000256" key="3">
    <source>
        <dbReference type="ARBA" id="ARBA00007739"/>
    </source>
</evidence>
<dbReference type="GO" id="GO:0071555">
    <property type="term" value="P:cell wall organization"/>
    <property type="evidence" value="ECO:0007669"/>
    <property type="project" value="UniProtKB-KW"/>
</dbReference>
<comment type="caution">
    <text evidence="20">The sequence shown here is derived from an EMBL/GenBank/DDBJ whole genome shotgun (WGS) entry which is preliminary data.</text>
</comment>
<dbReference type="Gene3D" id="3.40.710.10">
    <property type="entry name" value="DD-peptidase/beta-lactamase superfamily"/>
    <property type="match status" value="1"/>
</dbReference>
<keyword evidence="8" id="KW-0808">Transferase</keyword>
<dbReference type="GO" id="GO:0005886">
    <property type="term" value="C:plasma membrane"/>
    <property type="evidence" value="ECO:0007669"/>
    <property type="project" value="UniProtKB-SubCell"/>
</dbReference>
<dbReference type="InterPro" id="IPR012338">
    <property type="entry name" value="Beta-lactam/transpept-like"/>
</dbReference>
<evidence type="ECO:0000259" key="19">
    <source>
        <dbReference type="Pfam" id="PF00912"/>
    </source>
</evidence>
<evidence type="ECO:0000313" key="21">
    <source>
        <dbReference type="Proteomes" id="UP000177676"/>
    </source>
</evidence>
<keyword evidence="9" id="KW-0378">Hydrolase</keyword>